<reference evidence="1" key="1">
    <citation type="submission" date="2022-04" db="EMBL/GenBank/DDBJ databases">
        <title>Jade perch genome.</title>
        <authorList>
            <person name="Chao B."/>
        </authorList>
    </citation>
    <scope>NUCLEOTIDE SEQUENCE</scope>
    <source>
        <strain evidence="1">CB-2022</strain>
    </source>
</reference>
<evidence type="ECO:0000313" key="1">
    <source>
        <dbReference type="EMBL" id="KAI3369676.1"/>
    </source>
</evidence>
<dbReference type="Proteomes" id="UP000831701">
    <property type="component" value="Chromosome 7"/>
</dbReference>
<comment type="caution">
    <text evidence="1">The sequence shown here is derived from an EMBL/GenBank/DDBJ whole genome shotgun (WGS) entry which is preliminary data.</text>
</comment>
<protein>
    <submittedName>
        <fullName evidence="1">Uncharacterized protein</fullName>
    </submittedName>
</protein>
<dbReference type="EMBL" id="CM041537">
    <property type="protein sequence ID" value="KAI3369676.1"/>
    <property type="molecule type" value="Genomic_DNA"/>
</dbReference>
<proteinExistence type="predicted"/>
<sequence length="113" mass="13481">MEVHEQLFLFFFFFLNFIDNVCASFPQHTATRFYAVQWHPEKVPYEWIEKPGMVHSRSALRVCFYTAIFFVSEAKKSQHHFSSPEEESKALIYNFPPVFSGMDAIFVQNYYFD</sequence>
<name>A0ACB8WPN1_9TELE</name>
<organism evidence="1 2">
    <name type="scientific">Scortum barcoo</name>
    <name type="common">barcoo grunter</name>
    <dbReference type="NCBI Taxonomy" id="214431"/>
    <lineage>
        <taxon>Eukaryota</taxon>
        <taxon>Metazoa</taxon>
        <taxon>Chordata</taxon>
        <taxon>Craniata</taxon>
        <taxon>Vertebrata</taxon>
        <taxon>Euteleostomi</taxon>
        <taxon>Actinopterygii</taxon>
        <taxon>Neopterygii</taxon>
        <taxon>Teleostei</taxon>
        <taxon>Neoteleostei</taxon>
        <taxon>Acanthomorphata</taxon>
        <taxon>Eupercaria</taxon>
        <taxon>Centrarchiformes</taxon>
        <taxon>Terapontoidei</taxon>
        <taxon>Terapontidae</taxon>
        <taxon>Scortum</taxon>
    </lineage>
</organism>
<gene>
    <name evidence="1" type="ORF">L3Q82_024518</name>
</gene>
<keyword evidence="2" id="KW-1185">Reference proteome</keyword>
<accession>A0ACB8WPN1</accession>
<evidence type="ECO:0000313" key="2">
    <source>
        <dbReference type="Proteomes" id="UP000831701"/>
    </source>
</evidence>